<dbReference type="EMBL" id="CATYWO010000001">
    <property type="protein sequence ID" value="CAJ0778654.1"/>
    <property type="molecule type" value="Genomic_DNA"/>
</dbReference>
<reference evidence="5 6" key="1">
    <citation type="submission" date="2023-07" db="EMBL/GenBank/DDBJ databases">
        <authorList>
            <person name="Peeters C."/>
        </authorList>
    </citation>
    <scope>NUCLEOTIDE SEQUENCE [LARGE SCALE GENOMIC DNA]</scope>
    <source>
        <strain evidence="5 6">LMG 7141</strain>
    </source>
</reference>
<organism evidence="5 6">
    <name type="scientific">Ralstonia condita</name>
    <dbReference type="NCBI Taxonomy" id="3058600"/>
    <lineage>
        <taxon>Bacteria</taxon>
        <taxon>Pseudomonadati</taxon>
        <taxon>Pseudomonadota</taxon>
        <taxon>Betaproteobacteria</taxon>
        <taxon>Burkholderiales</taxon>
        <taxon>Burkholderiaceae</taxon>
        <taxon>Ralstonia</taxon>
    </lineage>
</organism>
<accession>A0ABM9J0T5</accession>
<sequence length="345" mass="38598">MPTLTVTRGSSSAWLKGVTNMFASEGLDVSRLLADVGIDKDLLGRPDARFGADQITRLWDVAVECSGNPVLGLDRQLAARHVDLDVVGYAMLASSDLRTSLQTLALYMAVISNAATFELAPEGRHCWLVLGHVGNTLRVPRQRQEYGLLSILAWCEWLTRQTIHPLCAEFVAGDPANIAPYQRAFGCPLRFGQPRTRLLLAQQDLDRALPSHNPSLLDVHGRLMQERCADLGALSVRSRVTSEIQRRLHLGEPRREDIAAGLALTDRTLQRRLQAERTSFQQLLDEARRELAHKHLADQRHSLAEVADLLGFVDQSNFFRACRRWFGLPPGQYRQRSAHATEGMR</sequence>
<dbReference type="SMART" id="SM00342">
    <property type="entry name" value="HTH_ARAC"/>
    <property type="match status" value="1"/>
</dbReference>
<dbReference type="Pfam" id="PF12625">
    <property type="entry name" value="Arabinose_bd"/>
    <property type="match status" value="1"/>
</dbReference>
<dbReference type="RefSeq" id="WP_316655413.1">
    <property type="nucleotide sequence ID" value="NZ_CATYWO010000001.1"/>
</dbReference>
<evidence type="ECO:0000259" key="4">
    <source>
        <dbReference type="PROSITE" id="PS01124"/>
    </source>
</evidence>
<dbReference type="Pfam" id="PF12833">
    <property type="entry name" value="HTH_18"/>
    <property type="match status" value="1"/>
</dbReference>
<evidence type="ECO:0000256" key="1">
    <source>
        <dbReference type="ARBA" id="ARBA00023015"/>
    </source>
</evidence>
<dbReference type="SUPFAM" id="SSF46689">
    <property type="entry name" value="Homeodomain-like"/>
    <property type="match status" value="1"/>
</dbReference>
<comment type="caution">
    <text evidence="5">The sequence shown here is derived from an EMBL/GenBank/DDBJ whole genome shotgun (WGS) entry which is preliminary data.</text>
</comment>
<keyword evidence="1" id="KW-0805">Transcription regulation</keyword>
<keyword evidence="6" id="KW-1185">Reference proteome</keyword>
<dbReference type="PANTHER" id="PTHR47894">
    <property type="entry name" value="HTH-TYPE TRANSCRIPTIONAL REGULATOR GADX"/>
    <property type="match status" value="1"/>
</dbReference>
<dbReference type="Proteomes" id="UP001189616">
    <property type="component" value="Unassembled WGS sequence"/>
</dbReference>
<keyword evidence="3" id="KW-0804">Transcription</keyword>
<evidence type="ECO:0000256" key="2">
    <source>
        <dbReference type="ARBA" id="ARBA00023125"/>
    </source>
</evidence>
<dbReference type="PROSITE" id="PS01124">
    <property type="entry name" value="HTH_ARAC_FAMILY_2"/>
    <property type="match status" value="1"/>
</dbReference>
<evidence type="ECO:0000256" key="3">
    <source>
        <dbReference type="ARBA" id="ARBA00023163"/>
    </source>
</evidence>
<dbReference type="InterPro" id="IPR009057">
    <property type="entry name" value="Homeodomain-like_sf"/>
</dbReference>
<dbReference type="InterPro" id="IPR032687">
    <property type="entry name" value="AraC-type_N"/>
</dbReference>
<protein>
    <submittedName>
        <fullName evidence="5">HTH-type transcriptional regulator VirS</fullName>
    </submittedName>
</protein>
<keyword evidence="2" id="KW-0238">DNA-binding</keyword>
<dbReference type="PANTHER" id="PTHR47894:SF1">
    <property type="entry name" value="HTH-TYPE TRANSCRIPTIONAL REGULATOR VQSM"/>
    <property type="match status" value="1"/>
</dbReference>
<evidence type="ECO:0000313" key="6">
    <source>
        <dbReference type="Proteomes" id="UP001189616"/>
    </source>
</evidence>
<evidence type="ECO:0000313" key="5">
    <source>
        <dbReference type="EMBL" id="CAJ0778654.1"/>
    </source>
</evidence>
<gene>
    <name evidence="5" type="primary">virS_1</name>
    <name evidence="5" type="ORF">LMG7141_00782</name>
</gene>
<proteinExistence type="predicted"/>
<dbReference type="Gene3D" id="1.10.10.60">
    <property type="entry name" value="Homeodomain-like"/>
    <property type="match status" value="1"/>
</dbReference>
<feature type="domain" description="HTH araC/xylS-type" evidence="4">
    <location>
        <begin position="238"/>
        <end position="336"/>
    </location>
</feature>
<name>A0ABM9J0T5_9RALS</name>
<dbReference type="InterPro" id="IPR018060">
    <property type="entry name" value="HTH_AraC"/>
</dbReference>